<evidence type="ECO:0000256" key="6">
    <source>
        <dbReference type="ARBA" id="ARBA00022490"/>
    </source>
</evidence>
<keyword evidence="6" id="KW-0963">Cytoplasm</keyword>
<dbReference type="OrthoDB" id="3268246at2759"/>
<proteinExistence type="inferred from homology"/>
<feature type="transmembrane region" description="Helical" evidence="10">
    <location>
        <begin position="38"/>
        <end position="62"/>
    </location>
</feature>
<comment type="similarity">
    <text evidence="3">Belongs to the XPO2/CSE1 family.</text>
</comment>
<evidence type="ECO:0000256" key="10">
    <source>
        <dbReference type="SAM" id="Phobius"/>
    </source>
</evidence>
<evidence type="ECO:0000256" key="2">
    <source>
        <dbReference type="ARBA" id="ARBA00004496"/>
    </source>
</evidence>
<dbReference type="InterPro" id="IPR005043">
    <property type="entry name" value="XPO2_C"/>
</dbReference>
<dbReference type="GO" id="GO:0031267">
    <property type="term" value="F:small GTPase binding"/>
    <property type="evidence" value="ECO:0007669"/>
    <property type="project" value="InterPro"/>
</dbReference>
<dbReference type="InterPro" id="IPR016024">
    <property type="entry name" value="ARM-type_fold"/>
</dbReference>
<keyword evidence="13" id="KW-1185">Reference proteome</keyword>
<evidence type="ECO:0000256" key="7">
    <source>
        <dbReference type="ARBA" id="ARBA00022927"/>
    </source>
</evidence>
<evidence type="ECO:0000256" key="5">
    <source>
        <dbReference type="ARBA" id="ARBA00022448"/>
    </source>
</evidence>
<dbReference type="PANTHER" id="PTHR10997:SF8">
    <property type="entry name" value="EXPORTIN-2"/>
    <property type="match status" value="1"/>
</dbReference>
<comment type="subcellular location">
    <subcellularLocation>
        <location evidence="2">Cytoplasm</location>
    </subcellularLocation>
    <subcellularLocation>
        <location evidence="1">Nucleus</location>
    </subcellularLocation>
</comment>
<dbReference type="GO" id="GO:0006606">
    <property type="term" value="P:protein import into nucleus"/>
    <property type="evidence" value="ECO:0007669"/>
    <property type="project" value="TreeGrafter"/>
</dbReference>
<reference evidence="12 13" key="1">
    <citation type="submission" date="2013-11" db="EMBL/GenBank/DDBJ databases">
        <title>Draft genome of the bovine lungworm Dictyocaulus viviparus.</title>
        <authorList>
            <person name="Mitreva M."/>
        </authorList>
    </citation>
    <scope>NUCLEOTIDE SEQUENCE [LARGE SCALE GENOMIC DNA]</scope>
    <source>
        <strain evidence="12 13">HannoverDv2000</strain>
    </source>
</reference>
<keyword evidence="7" id="KW-0653">Protein transport</keyword>
<evidence type="ECO:0000256" key="8">
    <source>
        <dbReference type="ARBA" id="ARBA00023242"/>
    </source>
</evidence>
<dbReference type="PROSITE" id="PS50166">
    <property type="entry name" value="IMPORTIN_B_NT"/>
    <property type="match status" value="1"/>
</dbReference>
<evidence type="ECO:0000313" key="12">
    <source>
        <dbReference type="EMBL" id="KJH49250.1"/>
    </source>
</evidence>
<sequence>MEENIQQVTQALQGTLEQDPIVRKQAENRIWEFGKLSLFTSFILFFQVTVSSGFATLLLQLVCTEKAALEIRMAAAVALKNFIRKNWSEAPEVDLTAEEEEEIRNSVLQGMFLTTGTLQNQLSHAVQLIAKRDFPSRWPVLVPSLVEHLKVDDLSRLVAALSAMDQLFRKFRYETKSTALWTELKSCLLSVQEPLTQVYVKMVEFIPQRASMSSDSLIQWLEILCLVSKVFHSLCFQDLPEYFEASLFTIFMCNSHALIFQDNLKPWMDGFIEITKMDCPGVTSTGGEPTFVDELKMEVCEVFTLYAQRFEEEINPFMQNIIEAVWQLVVHTGNETRFDGMVCAALEFLSIICEKAHYESYFVGDGVLQTIAQDVCVKNLHLRQEDLEMFEDEPIEYMKRDIEGTDACTRRRGAIDLVRALCRKYEGRLVPILSQLVQLLCSGGEWMKLDVVYCLVTAIASKTETAKSGVTMLSVISFTSNFASIWCVFYIDVGDYYTGQVRGHLSGSVDDTPILKADALKFVVTFRNQLSADILIEVVQAADRILTSRFPILQKYAAYALDKLLLVKQPNSTVPLLTAREVPVGSLLNNLVRGFDNDPKAQNSPYLIKAILRCVAILDGETARHGSQIASKLSSLVAAATKNPADAVHTHFLFETMCVLIKKTESLPDGGLDAELMPLIETILGQDVTDLVPYALQITGKPLFSMAFFIQYMTYVILGVLLSSSFNRSQTVDQKYVTFLPFLLSKDLWARSANIPAALSVVELRSNIICRLSIDFQTFLKRCPEVVMRDHSTLLMQHFSRLIGSKSLDQYGFQLAIAILPAIEMMQGIEDPMSVLLNSMFQRVQFTKTPKFMKYFVVFLCQFAIIRGSEFLAKSVEAIQTGMFRMLLEKVVIPELTNLQNLTTMDDKRTIAIGIANMLADATNYVGDQYGSLAAGTAQLIEAPSVSDRQVLSPEEEQASMYNAEGEFVNPYCRLSYAPRADSLVPEISNFKNYLARAVLQRGPAANSAVELCISAELRTHLMAYA</sequence>
<keyword evidence="10" id="KW-0472">Membrane</keyword>
<evidence type="ECO:0000256" key="9">
    <source>
        <dbReference type="ARBA" id="ARBA00030693"/>
    </source>
</evidence>
<dbReference type="GO" id="GO:0006611">
    <property type="term" value="P:protein export from nucleus"/>
    <property type="evidence" value="ECO:0007669"/>
    <property type="project" value="TreeGrafter"/>
</dbReference>
<keyword evidence="8" id="KW-0539">Nucleus</keyword>
<evidence type="ECO:0000256" key="3">
    <source>
        <dbReference type="ARBA" id="ARBA00008669"/>
    </source>
</evidence>
<evidence type="ECO:0000256" key="1">
    <source>
        <dbReference type="ARBA" id="ARBA00004123"/>
    </source>
</evidence>
<dbReference type="GO" id="GO:0005829">
    <property type="term" value="C:cytosol"/>
    <property type="evidence" value="ECO:0007669"/>
    <property type="project" value="TreeGrafter"/>
</dbReference>
<evidence type="ECO:0000256" key="4">
    <source>
        <dbReference type="ARBA" id="ARBA00018945"/>
    </source>
</evidence>
<dbReference type="SMART" id="SM00913">
    <property type="entry name" value="IBN_N"/>
    <property type="match status" value="1"/>
</dbReference>
<dbReference type="InterPro" id="IPR001494">
    <property type="entry name" value="Importin-beta_N"/>
</dbReference>
<reference evidence="13" key="2">
    <citation type="journal article" date="2016" name="Sci. Rep.">
        <title>Dictyocaulus viviparus genome, variome and transcriptome elucidate lungworm biology and support future intervention.</title>
        <authorList>
            <person name="McNulty S.N."/>
            <person name="Strube C."/>
            <person name="Rosa B.A."/>
            <person name="Martin J.C."/>
            <person name="Tyagi R."/>
            <person name="Choi Y.J."/>
            <person name="Wang Q."/>
            <person name="Hallsworth Pepin K."/>
            <person name="Zhang X."/>
            <person name="Ozersky P."/>
            <person name="Wilson R.K."/>
            <person name="Sternberg P.W."/>
            <person name="Gasser R.B."/>
            <person name="Mitreva M."/>
        </authorList>
    </citation>
    <scope>NUCLEOTIDE SEQUENCE [LARGE SCALE GENOMIC DNA]</scope>
    <source>
        <strain evidence="13">HannoverDv2000</strain>
    </source>
</reference>
<dbReference type="EMBL" id="KN716241">
    <property type="protein sequence ID" value="KJH49250.1"/>
    <property type="molecule type" value="Genomic_DNA"/>
</dbReference>
<evidence type="ECO:0000259" key="11">
    <source>
        <dbReference type="PROSITE" id="PS50166"/>
    </source>
</evidence>
<dbReference type="Pfam" id="PF03810">
    <property type="entry name" value="IBN_N"/>
    <property type="match status" value="1"/>
</dbReference>
<accession>A0A0D8XXP8</accession>
<dbReference type="STRING" id="29172.A0A0D8XXP8"/>
<dbReference type="AlphaFoldDB" id="A0A0D8XXP8"/>
<dbReference type="InterPro" id="IPR011989">
    <property type="entry name" value="ARM-like"/>
</dbReference>
<dbReference type="InterPro" id="IPR013713">
    <property type="entry name" value="XPO2_central"/>
</dbReference>
<dbReference type="PANTHER" id="PTHR10997">
    <property type="entry name" value="IMPORTIN-7, 8, 11"/>
    <property type="match status" value="1"/>
</dbReference>
<keyword evidence="5" id="KW-0813">Transport</keyword>
<evidence type="ECO:0000313" key="13">
    <source>
        <dbReference type="Proteomes" id="UP000053766"/>
    </source>
</evidence>
<dbReference type="GO" id="GO:0005049">
    <property type="term" value="F:nuclear export signal receptor activity"/>
    <property type="evidence" value="ECO:0007669"/>
    <property type="project" value="TreeGrafter"/>
</dbReference>
<keyword evidence="10" id="KW-0812">Transmembrane</keyword>
<dbReference type="Pfam" id="PF03378">
    <property type="entry name" value="CAS_CSE1"/>
    <property type="match status" value="1"/>
</dbReference>
<dbReference type="GO" id="GO:0005635">
    <property type="term" value="C:nuclear envelope"/>
    <property type="evidence" value="ECO:0007669"/>
    <property type="project" value="TreeGrafter"/>
</dbReference>
<keyword evidence="10" id="KW-1133">Transmembrane helix</keyword>
<dbReference type="Pfam" id="PF08506">
    <property type="entry name" value="Cse1"/>
    <property type="match status" value="2"/>
</dbReference>
<dbReference type="SUPFAM" id="SSF48371">
    <property type="entry name" value="ARM repeat"/>
    <property type="match status" value="1"/>
</dbReference>
<dbReference type="Proteomes" id="UP000053766">
    <property type="component" value="Unassembled WGS sequence"/>
</dbReference>
<protein>
    <recommendedName>
        <fullName evidence="4">Exportin-2</fullName>
    </recommendedName>
    <alternativeName>
        <fullName evidence="9">Importin-alpha re-exporter</fullName>
    </alternativeName>
</protein>
<gene>
    <name evidence="12" type="ORF">DICVIV_04630</name>
</gene>
<feature type="domain" description="Importin N-terminal" evidence="11">
    <location>
        <begin position="53"/>
        <end position="113"/>
    </location>
</feature>
<organism evidence="12 13">
    <name type="scientific">Dictyocaulus viviparus</name>
    <name type="common">Bovine lungworm</name>
    <dbReference type="NCBI Taxonomy" id="29172"/>
    <lineage>
        <taxon>Eukaryota</taxon>
        <taxon>Metazoa</taxon>
        <taxon>Ecdysozoa</taxon>
        <taxon>Nematoda</taxon>
        <taxon>Chromadorea</taxon>
        <taxon>Rhabditida</taxon>
        <taxon>Rhabditina</taxon>
        <taxon>Rhabditomorpha</taxon>
        <taxon>Strongyloidea</taxon>
        <taxon>Metastrongylidae</taxon>
        <taxon>Dictyocaulus</taxon>
    </lineage>
</organism>
<name>A0A0D8XXP8_DICVI</name>
<dbReference type="Gene3D" id="1.25.10.10">
    <property type="entry name" value="Leucine-rich Repeat Variant"/>
    <property type="match status" value="1"/>
</dbReference>